<evidence type="ECO:0008006" key="5">
    <source>
        <dbReference type="Google" id="ProtNLM"/>
    </source>
</evidence>
<evidence type="ECO:0000256" key="2">
    <source>
        <dbReference type="SAM" id="Phobius"/>
    </source>
</evidence>
<feature type="region of interest" description="Disordered" evidence="1">
    <location>
        <begin position="1"/>
        <end position="39"/>
    </location>
</feature>
<proteinExistence type="predicted"/>
<evidence type="ECO:0000313" key="3">
    <source>
        <dbReference type="EMBL" id="WGD40743.1"/>
    </source>
</evidence>
<feature type="transmembrane region" description="Helical" evidence="2">
    <location>
        <begin position="42"/>
        <end position="63"/>
    </location>
</feature>
<feature type="compositionally biased region" description="Low complexity" evidence="1">
    <location>
        <begin position="73"/>
        <end position="98"/>
    </location>
</feature>
<evidence type="ECO:0000256" key="1">
    <source>
        <dbReference type="SAM" id="MobiDB-lite"/>
    </source>
</evidence>
<keyword evidence="4" id="KW-1185">Reference proteome</keyword>
<feature type="region of interest" description="Disordered" evidence="1">
    <location>
        <begin position="69"/>
        <end position="100"/>
    </location>
</feature>
<protein>
    <recommendedName>
        <fullName evidence="5">YkuD domain-containing protein</fullName>
    </recommendedName>
</protein>
<accession>A0ABY8JZD9</accession>
<keyword evidence="2" id="KW-1133">Transmembrane helix</keyword>
<dbReference type="RefSeq" id="WP_279333873.1">
    <property type="nucleotide sequence ID" value="NZ_CP121682.1"/>
</dbReference>
<name>A0ABY8JZD9_9ACTN</name>
<gene>
    <name evidence="3" type="ORF">PYS65_11620</name>
</gene>
<reference evidence="3 4" key="1">
    <citation type="submission" date="2023-03" db="EMBL/GenBank/DDBJ databases">
        <authorList>
            <person name="Mo P."/>
        </authorList>
    </citation>
    <scope>NUCLEOTIDE SEQUENCE [LARGE SCALE GENOMIC DNA]</scope>
    <source>
        <strain evidence="3 4">HUAS 5</strain>
    </source>
</reference>
<dbReference type="EMBL" id="CP121682">
    <property type="protein sequence ID" value="WGD40743.1"/>
    <property type="molecule type" value="Genomic_DNA"/>
</dbReference>
<sequence length="228" mass="23952">MSDELATALRELAADHEAPPPVPAAEVRTRARRRARRRRTTVAFGMATTAACVLTTIGLTVHAEEPGHHRHLPAASSGARASGAPTAAGTSAPDGAPTRSAAATDGFLDLDRRTLTIGGHVMRVDSYAVTALPPGHLLTVRAKHKAVTLPGDPSAENRRGTEVPYVVELRTGDRPPVYAGALAGGTKPLGVPGAKTGWLGLSVKDARWFYARIRQGELIEITSTVPNQ</sequence>
<evidence type="ECO:0000313" key="4">
    <source>
        <dbReference type="Proteomes" id="UP001216440"/>
    </source>
</evidence>
<organism evidence="3 4">
    <name type="scientific">Streptomyces cathayae</name>
    <dbReference type="NCBI Taxonomy" id="3031124"/>
    <lineage>
        <taxon>Bacteria</taxon>
        <taxon>Bacillati</taxon>
        <taxon>Actinomycetota</taxon>
        <taxon>Actinomycetes</taxon>
        <taxon>Kitasatosporales</taxon>
        <taxon>Streptomycetaceae</taxon>
        <taxon>Streptomyces</taxon>
    </lineage>
</organism>
<keyword evidence="2" id="KW-0472">Membrane</keyword>
<keyword evidence="2" id="KW-0812">Transmembrane</keyword>
<feature type="compositionally biased region" description="Basic residues" evidence="1">
    <location>
        <begin position="30"/>
        <end position="39"/>
    </location>
</feature>
<dbReference type="Proteomes" id="UP001216440">
    <property type="component" value="Chromosome"/>
</dbReference>